<dbReference type="GO" id="GO:0007264">
    <property type="term" value="P:small GTPase-mediated signal transduction"/>
    <property type="evidence" value="ECO:0007669"/>
    <property type="project" value="InterPro"/>
</dbReference>
<dbReference type="GO" id="GO:0031267">
    <property type="term" value="F:small GTPase binding"/>
    <property type="evidence" value="ECO:0007669"/>
    <property type="project" value="TreeGrafter"/>
</dbReference>
<reference evidence="12" key="1">
    <citation type="submission" date="2021-12" db="EMBL/GenBank/DDBJ databases">
        <authorList>
            <person name="King R."/>
        </authorList>
    </citation>
    <scope>NUCLEOTIDE SEQUENCE</scope>
</reference>
<accession>A0A9P0B5B0</accession>
<dbReference type="GO" id="GO:0005085">
    <property type="term" value="F:guanyl-nucleotide exchange factor activity"/>
    <property type="evidence" value="ECO:0007669"/>
    <property type="project" value="UniProtKB-KW"/>
</dbReference>
<evidence type="ECO:0000313" key="12">
    <source>
        <dbReference type="EMBL" id="CAH0555292.1"/>
    </source>
</evidence>
<dbReference type="SMART" id="SM00326">
    <property type="entry name" value="SH3"/>
    <property type="match status" value="1"/>
</dbReference>
<dbReference type="GO" id="GO:0007520">
    <property type="term" value="P:myoblast fusion"/>
    <property type="evidence" value="ECO:0007669"/>
    <property type="project" value="TreeGrafter"/>
</dbReference>
<dbReference type="Gene3D" id="2.60.40.150">
    <property type="entry name" value="C2 domain"/>
    <property type="match status" value="1"/>
</dbReference>
<dbReference type="Pfam" id="PF07653">
    <property type="entry name" value="SH3_2"/>
    <property type="match status" value="1"/>
</dbReference>
<dbReference type="InterPro" id="IPR042455">
    <property type="entry name" value="DOCK_N_sub1"/>
</dbReference>
<evidence type="ECO:0000256" key="7">
    <source>
        <dbReference type="PROSITE-ProRule" id="PRU00983"/>
    </source>
</evidence>
<evidence type="ECO:0000256" key="2">
    <source>
        <dbReference type="ARBA" id="ARBA00022443"/>
    </source>
</evidence>
<feature type="compositionally biased region" description="Basic residues" evidence="8">
    <location>
        <begin position="1774"/>
        <end position="1786"/>
    </location>
</feature>
<dbReference type="InterPro" id="IPR043161">
    <property type="entry name" value="DOCK_C_lobe_A"/>
</dbReference>
<organism evidence="12 13">
    <name type="scientific">Brassicogethes aeneus</name>
    <name type="common">Rape pollen beetle</name>
    <name type="synonym">Meligethes aeneus</name>
    <dbReference type="NCBI Taxonomy" id="1431903"/>
    <lineage>
        <taxon>Eukaryota</taxon>
        <taxon>Metazoa</taxon>
        <taxon>Ecdysozoa</taxon>
        <taxon>Arthropoda</taxon>
        <taxon>Hexapoda</taxon>
        <taxon>Insecta</taxon>
        <taxon>Pterygota</taxon>
        <taxon>Neoptera</taxon>
        <taxon>Endopterygota</taxon>
        <taxon>Coleoptera</taxon>
        <taxon>Polyphaga</taxon>
        <taxon>Cucujiformia</taxon>
        <taxon>Nitidulidae</taxon>
        <taxon>Meligethinae</taxon>
        <taxon>Brassicogethes</taxon>
    </lineage>
</organism>
<evidence type="ECO:0000313" key="13">
    <source>
        <dbReference type="Proteomes" id="UP001154078"/>
    </source>
</evidence>
<dbReference type="InterPro" id="IPR027007">
    <property type="entry name" value="C2_DOCK-type_domain"/>
</dbReference>
<comment type="subcellular location">
    <subcellularLocation>
        <location evidence="1">Cytoplasm</location>
    </subcellularLocation>
</comment>
<dbReference type="PROSITE" id="PS51651">
    <property type="entry name" value="DOCKER"/>
    <property type="match status" value="1"/>
</dbReference>
<dbReference type="GO" id="GO:0016477">
    <property type="term" value="P:cell migration"/>
    <property type="evidence" value="ECO:0007669"/>
    <property type="project" value="TreeGrafter"/>
</dbReference>
<dbReference type="Gene3D" id="1.25.40.410">
    <property type="match status" value="1"/>
</dbReference>
<gene>
    <name evidence="12" type="ORF">MELIAE_LOCUS6698</name>
</gene>
<keyword evidence="2 6" id="KW-0728">SH3 domain</keyword>
<evidence type="ECO:0000256" key="8">
    <source>
        <dbReference type="SAM" id="MobiDB-lite"/>
    </source>
</evidence>
<dbReference type="Gene3D" id="1.20.1270.350">
    <property type="entry name" value="Dedicator of cytokinesis N-terminal subdomain"/>
    <property type="match status" value="1"/>
</dbReference>
<dbReference type="Gene3D" id="1.20.58.740">
    <property type="match status" value="1"/>
</dbReference>
<comment type="similarity">
    <text evidence="7">Belongs to the DOCK family.</text>
</comment>
<keyword evidence="4" id="KW-0597">Phosphoprotein</keyword>
<dbReference type="InterPro" id="IPR043162">
    <property type="entry name" value="DOCK_C_lobe_C"/>
</dbReference>
<dbReference type="InterPro" id="IPR027357">
    <property type="entry name" value="DOCKER_dom"/>
</dbReference>
<name>A0A9P0B5B0_BRAAE</name>
<feature type="compositionally biased region" description="Basic and acidic residues" evidence="8">
    <location>
        <begin position="1834"/>
        <end position="1845"/>
    </location>
</feature>
<feature type="region of interest" description="Disordered" evidence="8">
    <location>
        <begin position="1834"/>
        <end position="1913"/>
    </location>
</feature>
<dbReference type="CDD" id="cd11872">
    <property type="entry name" value="SH3_DOCK_AB"/>
    <property type="match status" value="1"/>
</dbReference>
<dbReference type="InterPro" id="IPR032376">
    <property type="entry name" value="DOCK_N"/>
</dbReference>
<dbReference type="PANTHER" id="PTHR45653">
    <property type="entry name" value="DEDICATOR OF CYTOKINESIS"/>
    <property type="match status" value="1"/>
</dbReference>
<dbReference type="Pfam" id="PF23554">
    <property type="entry name" value="TPR_DOCK"/>
    <property type="match status" value="2"/>
</dbReference>
<evidence type="ECO:0000256" key="4">
    <source>
        <dbReference type="ARBA" id="ARBA00022553"/>
    </source>
</evidence>
<dbReference type="Pfam" id="PF14429">
    <property type="entry name" value="DOCK-C2"/>
    <property type="match status" value="1"/>
</dbReference>
<dbReference type="Gene3D" id="2.30.30.40">
    <property type="entry name" value="SH3 Domains"/>
    <property type="match status" value="1"/>
</dbReference>
<feature type="compositionally biased region" description="Polar residues" evidence="8">
    <location>
        <begin position="1849"/>
        <end position="1861"/>
    </location>
</feature>
<dbReference type="Pfam" id="PF20421">
    <property type="entry name" value="DHR-2_Lobe_C"/>
    <property type="match status" value="1"/>
</dbReference>
<proteinExistence type="inferred from homology"/>
<keyword evidence="3" id="KW-0963">Cytoplasm</keyword>
<evidence type="ECO:0000256" key="1">
    <source>
        <dbReference type="ARBA" id="ARBA00004496"/>
    </source>
</evidence>
<feature type="region of interest" description="Disordered" evidence="8">
    <location>
        <begin position="1931"/>
        <end position="1964"/>
    </location>
</feature>
<dbReference type="InterPro" id="IPR035892">
    <property type="entry name" value="C2_domain_sf"/>
</dbReference>
<evidence type="ECO:0000256" key="5">
    <source>
        <dbReference type="ARBA" id="ARBA00022658"/>
    </source>
</evidence>
<dbReference type="PROSITE" id="PS50002">
    <property type="entry name" value="SH3"/>
    <property type="match status" value="1"/>
</dbReference>
<feature type="domain" description="DOCKER" evidence="11">
    <location>
        <begin position="1263"/>
        <end position="1677"/>
    </location>
</feature>
<evidence type="ECO:0000259" key="9">
    <source>
        <dbReference type="PROSITE" id="PS50002"/>
    </source>
</evidence>
<feature type="domain" description="C2 DOCK-type" evidence="10">
    <location>
        <begin position="434"/>
        <end position="612"/>
    </location>
</feature>
<evidence type="ECO:0000259" key="10">
    <source>
        <dbReference type="PROSITE" id="PS51650"/>
    </source>
</evidence>
<evidence type="ECO:0000256" key="3">
    <source>
        <dbReference type="ARBA" id="ARBA00022490"/>
    </source>
</evidence>
<keyword evidence="5" id="KW-0344">Guanine-nucleotide releasing factor</keyword>
<dbReference type="InterPro" id="IPR026791">
    <property type="entry name" value="DOCK"/>
</dbReference>
<dbReference type="FunFam" id="1.20.58.740:FF:000004">
    <property type="entry name" value="Dedicator of cytokinesis protein 1"/>
    <property type="match status" value="1"/>
</dbReference>
<dbReference type="Pfam" id="PF06920">
    <property type="entry name" value="DHR-2_Lobe_A"/>
    <property type="match status" value="1"/>
</dbReference>
<dbReference type="InterPro" id="IPR036028">
    <property type="entry name" value="SH3-like_dom_sf"/>
</dbReference>
<feature type="compositionally biased region" description="Polar residues" evidence="8">
    <location>
        <begin position="1757"/>
        <end position="1772"/>
    </location>
</feature>
<dbReference type="GO" id="GO:0005737">
    <property type="term" value="C:cytoplasm"/>
    <property type="evidence" value="ECO:0007669"/>
    <property type="project" value="UniProtKB-SubCell"/>
</dbReference>
<dbReference type="OrthoDB" id="18896at2759"/>
<dbReference type="Proteomes" id="UP001154078">
    <property type="component" value="Chromosome 4"/>
</dbReference>
<dbReference type="PANTHER" id="PTHR45653:SF10">
    <property type="entry name" value="MYOBLAST CITY, ISOFORM B"/>
    <property type="match status" value="1"/>
</dbReference>
<evidence type="ECO:0008006" key="14">
    <source>
        <dbReference type="Google" id="ProtNLM"/>
    </source>
</evidence>
<feature type="domain" description="SH3" evidence="9">
    <location>
        <begin position="9"/>
        <end position="70"/>
    </location>
</feature>
<dbReference type="InterPro" id="IPR056372">
    <property type="entry name" value="TPR_DOCK"/>
</dbReference>
<dbReference type="InterPro" id="IPR046770">
    <property type="entry name" value="DOCKER_Lobe_B"/>
</dbReference>
<dbReference type="Pfam" id="PF16172">
    <property type="entry name" value="DOCK_N"/>
    <property type="match status" value="1"/>
</dbReference>
<dbReference type="GO" id="GO:0005886">
    <property type="term" value="C:plasma membrane"/>
    <property type="evidence" value="ECO:0007669"/>
    <property type="project" value="TreeGrafter"/>
</dbReference>
<dbReference type="InterPro" id="IPR046773">
    <property type="entry name" value="DOCKER_Lobe_C"/>
</dbReference>
<keyword evidence="13" id="KW-1185">Reference proteome</keyword>
<protein>
    <recommendedName>
        <fullName evidence="14">Dedicator of cytokinesis protein 1</fullName>
    </recommendedName>
</protein>
<feature type="compositionally biased region" description="Low complexity" evidence="8">
    <location>
        <begin position="1864"/>
        <end position="1877"/>
    </location>
</feature>
<dbReference type="Pfam" id="PF20422">
    <property type="entry name" value="DHR-2_Lobe_B"/>
    <property type="match status" value="1"/>
</dbReference>
<dbReference type="InterPro" id="IPR001452">
    <property type="entry name" value="SH3_domain"/>
</dbReference>
<feature type="region of interest" description="Disordered" evidence="8">
    <location>
        <begin position="1743"/>
        <end position="1794"/>
    </location>
</feature>
<dbReference type="InterPro" id="IPR046769">
    <property type="entry name" value="DOCKER_Lobe_A"/>
</dbReference>
<dbReference type="PROSITE" id="PS51650">
    <property type="entry name" value="C2_DOCK"/>
    <property type="match status" value="1"/>
</dbReference>
<dbReference type="EMBL" id="OV121135">
    <property type="protein sequence ID" value="CAH0555292.1"/>
    <property type="molecule type" value="Genomic_DNA"/>
</dbReference>
<evidence type="ECO:0000259" key="11">
    <source>
        <dbReference type="PROSITE" id="PS51651"/>
    </source>
</evidence>
<evidence type="ECO:0000256" key="6">
    <source>
        <dbReference type="PROSITE-ProRule" id="PRU00192"/>
    </source>
</evidence>
<sequence>MSAWENVEEQYSYGIVIYNFKEEGELKLNLLVGETVHILLEETGWYYGYVTTNHNEKGIFPKSYVHIKPCISVDTKGPTPNFIFHEPPITHEISSVLREWGVHWKTLYVDQSNKFEEIKNKIYDLLTQRSKILSGTLPIDELKRVTKEATEAIDEGNKTLGLDLVVRDKEGNIINPDETSTLQLFYHHKKATERMSSRSKVRENIEVKDEPPKTAIQQYSNIFLVTVRNFTFKLSEDAELLMMLYDGIQCRPFTENYVVRWNKEGLMSDLDQMYNLRVMFTDLGKKDLEREKIFFVCQVIRVGAMDAKETDLRRTSVSVLNKSVKNYSDNMRRPLGVAAMDITAYMSGKLDSNLEQEFPVPFISCDKDNLEQTLRKIINKSSLDSKNHHLYVSWKLLRGDLRQVREENAHLVLGNVSISRKMGFPEVILPGDVRNDLYLTIVGGEFNKGNKSSDKNVEVTVKVCNSSGKPIPGVISVGGGISNINEYRSVIYYHEDKPQWYETFKVAIPIEEFKTSHIKFIFKHRSSNEAKDKNEKPFAMAYVTLMQENGTTLKDSKHDLVVYKIDHKKWTEDSMEYFQMPPKLENIKNPKLTNGGLSLNLKDSFSIYSNICSTKLTQNVDLLGLLNWSANKDTLRDSLTALMKVDGEEVVKFLQDILDALFNIIMENQKTDEYDTLVFECLLHIISLVGNWKYQHFEPVLDLYIEESFSATLAYKKLIGVLKSIVDQSNWKDHNKDLIFKTMRSIQYVMRFTSRSRILYQNLNPEIIEDNFNEDLDLLLRDIIKMMKSTRDDLLREQGAVLKYFPSTIPDILLIYSSTDLSKLLCEMFTSVTKGRLTKQKMMSINDIVHSKLFLYPECRQILLPKITEQVRDLFQIKDEGVATGQDGRRQNRSVAKVAQLLGTTAHCVNQHVGYSEEVELCIKIMSDIMELLFRKDIGPTTNDLHEIIKTDLRTIIQSHIKMEKDNPHGGNLVAVMIDLFRQMTEDHYSEYVNSFTTSYDILDFLMEILVVFKELVNNSIFPEDWSEMIMLQNSIILKSLRFFSHTIRDRFFQKFEHDAWNNFFHCAIAFMTQKALQLERFSYSKRARIINRYNDMRRETGFEIRSMWFNLGQNKIQFVPALVELILEMTLIPETELRKATIPIFFDMMQCEYYSSKYEIESFGDTKRDSSHIKGSFSDFEKQMIHKLDTLFGVRGDANYMQLFHEIMIHHCKQHMTLCEEGIKFVEIVTKLMENLLEYRNIVGDENKENTMSCTVNLLDFYAEINKREMYIKYLNKLYELHLDCDNYTEAAFTLIEHTKLLDWSYEKLSTLLSNSKYDQCKTHRELKETLYYIIIDNFNRGKMWECAIDKCQELAQQCESETFDYEKLSELHLRMSRFYDNIMKNVRPDPEYFRVAYYGLGFPKFLRNKVFIFRGKEYERLVDFHTRISNVFPKAESLKSTGTPSEGIKNSGKQYLQVCKVDPVMDEKKQRFSGKPVSYQIVRFYRVNNIQKYTFSRPFVRKIPELNCENEFASLWLERTEIETTYPLPGILRWFPVKHEKVEEICPLRNAIEAMEKNNRDLANFITMYNKDKNMDIKPLSLKLTGILDAAVMGGIKNYEEAFFVSNYQQLFPENEILIRKLKDLIADQIPLLDLCVQIHRNKASKDIELLHQRLEQCFQEMQVNVEEKYGKKTCDLKLEQEVQMRRHFSISENNRGILEMPLTNDHVVGGRSRVSSLTRSQVANLKHFTSTFNFTASTPMLNSKHQHHNSSKSLITSPTKSIGPTSLTYKKSSKTPKDKRRSSSKSDISSPPIIASATQWYTEDTKSISSTTLSNGSPIIELTEELLPKRPLRAEVEKEKRLSRPPSGQFSRPNSMSVTIRGASSSGNSSNRDSVGTTDSSISEEDAIPPPLPVKSRDVDYSNLPLSPPSENVSFLYSQRNSVATRTSMQINWPEENNCMDLDVDEPPPTPPPKPPKKNKI</sequence>
<dbReference type="SUPFAM" id="SSF50044">
    <property type="entry name" value="SH3-domain"/>
    <property type="match status" value="1"/>
</dbReference>